<dbReference type="SMART" id="SM00304">
    <property type="entry name" value="HAMP"/>
    <property type="match status" value="1"/>
</dbReference>
<dbReference type="InterPro" id="IPR000014">
    <property type="entry name" value="PAS"/>
</dbReference>
<keyword evidence="7" id="KW-1185">Reference proteome</keyword>
<dbReference type="GO" id="GO:0052621">
    <property type="term" value="F:diguanylate cyclase activity"/>
    <property type="evidence" value="ECO:0007669"/>
    <property type="project" value="UniProtKB-EC"/>
</dbReference>
<dbReference type="CDD" id="cd00130">
    <property type="entry name" value="PAS"/>
    <property type="match status" value="1"/>
</dbReference>
<evidence type="ECO:0000256" key="1">
    <source>
        <dbReference type="SAM" id="Coils"/>
    </source>
</evidence>
<dbReference type="SMART" id="SM00267">
    <property type="entry name" value="GGDEF"/>
    <property type="match status" value="1"/>
</dbReference>
<dbReference type="SUPFAM" id="SSF55073">
    <property type="entry name" value="Nucleotide cyclase"/>
    <property type="match status" value="1"/>
</dbReference>
<dbReference type="Gene3D" id="6.10.340.10">
    <property type="match status" value="1"/>
</dbReference>
<keyword evidence="6" id="KW-0548">Nucleotidyltransferase</keyword>
<dbReference type="Gene3D" id="3.30.450.20">
    <property type="entry name" value="PAS domain"/>
    <property type="match status" value="2"/>
</dbReference>
<dbReference type="PANTHER" id="PTHR44757">
    <property type="entry name" value="DIGUANYLATE CYCLASE DGCP"/>
    <property type="match status" value="1"/>
</dbReference>
<dbReference type="CDD" id="cd01949">
    <property type="entry name" value="GGDEF"/>
    <property type="match status" value="1"/>
</dbReference>
<keyword evidence="1" id="KW-0175">Coiled coil</keyword>
<sequence>MGQNLKEEYFVRWTLKTRAALATALVVSLFSIALAAIAQYYAYISLKELLQAQQDTQVKLVAKQLDEKFEARAILLRTLARQLAPMLERSPETLKAFASQAVAVPEAFNSVSLIWPDGRLAFNTAMPISQQFQLADRDYVQRIVQGASTAISEPLFGRNNGAPGFVLAVALRSPEGRLRAIVVGSLNLLRNNFLLDLAHNRVGATGMYCLTSSGQNPRYVMHADGAKLMKAAKAVGESCGTEKTSSAFEILEPTQPVVARYLLESNGWELVATLPAMEAYGPLAQVRRKVVLAGGIGLLVAVGLMWIVVQHLLVPLERLHRAIQRDPGNLEAHLPETDTPRDEVSELASTFSRVIRQLVERESALQKAKEQAHASERRIQTIANQVPDLISYIDAHERHVFVNTAYERRFGLPAASIVGLSVKELWGAPAYADMKLYLDRAYAGESLTFERVPRDLREYQCIEITYQPALAEGCDVVQGLHVFVRDVTVARAQVNRLEQQTLADYLTGLFNRKGFDRYLSTAIKRADENQGAMALLLVDLDGFKHVNDCYGHAIGDKLLVAFAERLALSVSDVGAAARIGGDEFAVVLDDVGSSADAQRIAQAIVELSADPYIFPGYQVMANASVGVAVRRRDSDQTAAELFSRADAALYGAKHDGKGRFSACEAGLD</sequence>
<feature type="domain" description="PAS" evidence="3">
    <location>
        <begin position="375"/>
        <end position="445"/>
    </location>
</feature>
<dbReference type="InterPro" id="IPR000160">
    <property type="entry name" value="GGDEF_dom"/>
</dbReference>
<reference evidence="6 7" key="1">
    <citation type="submission" date="2023-03" db="EMBL/GenBank/DDBJ databases">
        <title>Draft assemblies of triclosan tolerant bacteria isolated from returned activated sludge.</title>
        <authorList>
            <person name="Van Hamelsveld S."/>
        </authorList>
    </citation>
    <scope>NUCLEOTIDE SEQUENCE [LARGE SCALE GENOMIC DNA]</scope>
    <source>
        <strain evidence="6 7">GW210010_S58</strain>
    </source>
</reference>
<evidence type="ECO:0000313" key="7">
    <source>
        <dbReference type="Proteomes" id="UP001216674"/>
    </source>
</evidence>
<comment type="caution">
    <text evidence="6">The sequence shown here is derived from an EMBL/GenBank/DDBJ whole genome shotgun (WGS) entry which is preliminary data.</text>
</comment>
<accession>A0ABT6AQ72</accession>
<evidence type="ECO:0000256" key="2">
    <source>
        <dbReference type="SAM" id="Phobius"/>
    </source>
</evidence>
<dbReference type="PANTHER" id="PTHR44757:SF2">
    <property type="entry name" value="BIOFILM ARCHITECTURE MAINTENANCE PROTEIN MBAA"/>
    <property type="match status" value="1"/>
</dbReference>
<dbReference type="CDD" id="cd06225">
    <property type="entry name" value="HAMP"/>
    <property type="match status" value="1"/>
</dbReference>
<evidence type="ECO:0000259" key="4">
    <source>
        <dbReference type="PROSITE" id="PS50885"/>
    </source>
</evidence>
<dbReference type="PROSITE" id="PS50885">
    <property type="entry name" value="HAMP"/>
    <property type="match status" value="1"/>
</dbReference>
<dbReference type="SUPFAM" id="SSF55785">
    <property type="entry name" value="PYP-like sensor domain (PAS domain)"/>
    <property type="match status" value="1"/>
</dbReference>
<dbReference type="Pfam" id="PF00990">
    <property type="entry name" value="GGDEF"/>
    <property type="match status" value="1"/>
</dbReference>
<dbReference type="Pfam" id="PF08448">
    <property type="entry name" value="PAS_4"/>
    <property type="match status" value="1"/>
</dbReference>
<dbReference type="InterPro" id="IPR035965">
    <property type="entry name" value="PAS-like_dom_sf"/>
</dbReference>
<protein>
    <submittedName>
        <fullName evidence="6">Diguanylate cyclase</fullName>
        <ecNumber evidence="6">2.7.7.65</ecNumber>
    </submittedName>
</protein>
<dbReference type="PROSITE" id="PS50887">
    <property type="entry name" value="GGDEF"/>
    <property type="match status" value="1"/>
</dbReference>
<dbReference type="InterPro" id="IPR003660">
    <property type="entry name" value="HAMP_dom"/>
</dbReference>
<gene>
    <name evidence="6" type="ORF">P3W85_16545</name>
</gene>
<dbReference type="NCBIfam" id="TIGR00254">
    <property type="entry name" value="GGDEF"/>
    <property type="match status" value="1"/>
</dbReference>
<name>A0ABT6AQ72_9BURK</name>
<feature type="transmembrane region" description="Helical" evidence="2">
    <location>
        <begin position="20"/>
        <end position="43"/>
    </location>
</feature>
<dbReference type="CDD" id="cd12914">
    <property type="entry name" value="PDC1_DGC_like"/>
    <property type="match status" value="1"/>
</dbReference>
<dbReference type="InterPro" id="IPR029787">
    <property type="entry name" value="Nucleotide_cyclase"/>
</dbReference>
<keyword evidence="2" id="KW-0812">Transmembrane</keyword>
<dbReference type="InterPro" id="IPR043128">
    <property type="entry name" value="Rev_trsase/Diguanyl_cyclase"/>
</dbReference>
<dbReference type="EMBL" id="JARJLM010000281">
    <property type="protein sequence ID" value="MDF3834553.1"/>
    <property type="molecule type" value="Genomic_DNA"/>
</dbReference>
<dbReference type="RefSeq" id="WP_276265573.1">
    <property type="nucleotide sequence ID" value="NZ_JARJLM010000281.1"/>
</dbReference>
<keyword evidence="6" id="KW-0808">Transferase</keyword>
<dbReference type="Proteomes" id="UP001216674">
    <property type="component" value="Unassembled WGS sequence"/>
</dbReference>
<dbReference type="InterPro" id="IPR013656">
    <property type="entry name" value="PAS_4"/>
</dbReference>
<dbReference type="Gene3D" id="3.30.70.270">
    <property type="match status" value="1"/>
</dbReference>
<dbReference type="PROSITE" id="PS50112">
    <property type="entry name" value="PAS"/>
    <property type="match status" value="1"/>
</dbReference>
<evidence type="ECO:0000259" key="5">
    <source>
        <dbReference type="PROSITE" id="PS50887"/>
    </source>
</evidence>
<organism evidence="6 7">
    <name type="scientific">Cupriavidus basilensis</name>
    <dbReference type="NCBI Taxonomy" id="68895"/>
    <lineage>
        <taxon>Bacteria</taxon>
        <taxon>Pseudomonadati</taxon>
        <taxon>Pseudomonadota</taxon>
        <taxon>Betaproteobacteria</taxon>
        <taxon>Burkholderiales</taxon>
        <taxon>Burkholderiaceae</taxon>
        <taxon>Cupriavidus</taxon>
    </lineage>
</organism>
<evidence type="ECO:0000313" key="6">
    <source>
        <dbReference type="EMBL" id="MDF3834553.1"/>
    </source>
</evidence>
<keyword evidence="2" id="KW-0472">Membrane</keyword>
<feature type="coiled-coil region" evidence="1">
    <location>
        <begin position="358"/>
        <end position="385"/>
    </location>
</feature>
<keyword evidence="2" id="KW-1133">Transmembrane helix</keyword>
<feature type="domain" description="GGDEF" evidence="5">
    <location>
        <begin position="531"/>
        <end position="665"/>
    </location>
</feature>
<feature type="domain" description="HAMP" evidence="4">
    <location>
        <begin position="310"/>
        <end position="363"/>
    </location>
</feature>
<proteinExistence type="predicted"/>
<dbReference type="NCBIfam" id="TIGR00229">
    <property type="entry name" value="sensory_box"/>
    <property type="match status" value="1"/>
</dbReference>
<dbReference type="InterPro" id="IPR052155">
    <property type="entry name" value="Biofilm_reg_signaling"/>
</dbReference>
<evidence type="ECO:0000259" key="3">
    <source>
        <dbReference type="PROSITE" id="PS50112"/>
    </source>
</evidence>
<feature type="transmembrane region" description="Helical" evidence="2">
    <location>
        <begin position="290"/>
        <end position="309"/>
    </location>
</feature>
<dbReference type="EC" id="2.7.7.65" evidence="6"/>